<name>A0A0F7L8T8_9VIRU</name>
<proteinExistence type="predicted"/>
<dbReference type="EMBL" id="KR029594">
    <property type="protein sequence ID" value="AKH47431.1"/>
    <property type="molecule type" value="Genomic_DNA"/>
</dbReference>
<protein>
    <submittedName>
        <fullName evidence="1">Uncharacterized protein</fullName>
    </submittedName>
</protein>
<accession>A0A0F7L8T8</accession>
<sequence>MSVTYSFVCDDCKIRCWAGQSQYIYGYNYISKFLHNHIDHNLRFINDHVFDERSDYYEDADESDTSIKPKPKQD</sequence>
<organism evidence="1">
    <name type="scientific">uncultured marine virus</name>
    <dbReference type="NCBI Taxonomy" id="186617"/>
    <lineage>
        <taxon>Viruses</taxon>
        <taxon>environmental samples</taxon>
    </lineage>
</organism>
<reference evidence="1" key="2">
    <citation type="submission" date="2015-03" db="EMBL/GenBank/DDBJ databases">
        <authorList>
            <person name="Chow C.-E.T."/>
            <person name="Winget D.M."/>
            <person name="White R.A.III."/>
            <person name="Hallam S.J."/>
            <person name="Suttle C.A."/>
        </authorList>
    </citation>
    <scope>NUCLEOTIDE SEQUENCE</scope>
    <source>
        <strain evidence="1">H4084988</strain>
    </source>
</reference>
<evidence type="ECO:0000313" key="1">
    <source>
        <dbReference type="EMBL" id="AKH47431.1"/>
    </source>
</evidence>
<reference evidence="1" key="1">
    <citation type="journal article" date="2015" name="Front. Microbiol.">
        <title>Combining genomic sequencing methods to explore viral diversity and reveal potential virus-host interactions.</title>
        <authorList>
            <person name="Chow C.E."/>
            <person name="Winget D.M."/>
            <person name="White R.A.III."/>
            <person name="Hallam S.J."/>
            <person name="Suttle C.A."/>
        </authorList>
    </citation>
    <scope>NUCLEOTIDE SEQUENCE</scope>
    <source>
        <strain evidence="1">H4084988</strain>
    </source>
</reference>